<dbReference type="Pfam" id="PF13458">
    <property type="entry name" value="Peripla_BP_6"/>
    <property type="match status" value="1"/>
</dbReference>
<keyword evidence="4 7" id="KW-0732">Signal</keyword>
<evidence type="ECO:0000256" key="7">
    <source>
        <dbReference type="SAM" id="SignalP"/>
    </source>
</evidence>
<sequence length="556" mass="58436">MARHAWRGGLLAAAVLPVMLASTGATQAQDVAAPADPSEQARRAGRSLFLEGRNRHGEAVQASVGSGVALQGEAVACARCHGPEGAGNREGGLTAPALDWNSLSQARSASPGLLPRSRYDDVALLRALRQGVDADGRPLSSAMPRFTLGPRDEADLLTYLRGLGRLTDLDPGLSPQRITIGGVLPLSGPLAAAGRAADAAIRSCFAQANRDGGIFGRQIDWQPLDAQAVAPTEIARVLREQTFAAVAPWWADLGSQALAERLAGLPLIGPLGAATELEQPQPTLFAVAPQLSHQVRNLVDAVALGELADQPSVKRPEQARLAVIASPARHHRAALLSSQRQAQNHPNLSLSVWQPKLGQSDAAQLADAQRWLASLPPQDAVLVLAAPAWLRTITQSGLAGGPNGAAVRGLTATARTPFVLGAFAEQGQAVMDWPAALRLALRLSHTVPEDAPPDPGPLRQALAGVGADLTHPAVQSLAHAAACLTVEGLRRAGREPSRARLRQALEEVRDFRTGVIGPLNYARQNHVGSMGSAVVRISADGQRLETVREWRTPLSQ</sequence>
<dbReference type="Proteomes" id="UP001235760">
    <property type="component" value="Unassembled WGS sequence"/>
</dbReference>
<comment type="caution">
    <text evidence="9">The sequence shown here is derived from an EMBL/GenBank/DDBJ whole genome shotgun (WGS) entry which is preliminary data.</text>
</comment>
<evidence type="ECO:0000313" key="9">
    <source>
        <dbReference type="EMBL" id="MDP4300560.1"/>
    </source>
</evidence>
<evidence type="ECO:0000256" key="3">
    <source>
        <dbReference type="ARBA" id="ARBA00022723"/>
    </source>
</evidence>
<dbReference type="PROSITE" id="PS51007">
    <property type="entry name" value="CYTC"/>
    <property type="match status" value="1"/>
</dbReference>
<feature type="chain" id="PRO_5045645099" evidence="7">
    <location>
        <begin position="29"/>
        <end position="556"/>
    </location>
</feature>
<dbReference type="PANTHER" id="PTHR47235:SF1">
    <property type="entry name" value="BLR6548 PROTEIN"/>
    <property type="match status" value="1"/>
</dbReference>
<protein>
    <submittedName>
        <fullName evidence="9">ABC transporter substrate-binding protein</fullName>
    </submittedName>
</protein>
<keyword evidence="2 6" id="KW-0349">Heme</keyword>
<evidence type="ECO:0000256" key="2">
    <source>
        <dbReference type="ARBA" id="ARBA00022617"/>
    </source>
</evidence>
<feature type="domain" description="Cytochrome c" evidence="8">
    <location>
        <begin position="40"/>
        <end position="164"/>
    </location>
</feature>
<proteinExistence type="inferred from homology"/>
<dbReference type="InterPro" id="IPR036909">
    <property type="entry name" value="Cyt_c-like_dom_sf"/>
</dbReference>
<evidence type="ECO:0000259" key="8">
    <source>
        <dbReference type="PROSITE" id="PS51007"/>
    </source>
</evidence>
<reference evidence="9 10" key="1">
    <citation type="submission" date="2023-08" db="EMBL/GenBank/DDBJ databases">
        <authorList>
            <person name="Roldan D.M."/>
            <person name="Menes R.J."/>
        </authorList>
    </citation>
    <scope>NUCLEOTIDE SEQUENCE [LARGE SCALE GENOMIC DNA]</scope>
    <source>
        <strain evidence="9 10">CCM 2812</strain>
    </source>
</reference>
<dbReference type="EMBL" id="JAUZEE010000003">
    <property type="protein sequence ID" value="MDP4300560.1"/>
    <property type="molecule type" value="Genomic_DNA"/>
</dbReference>
<gene>
    <name evidence="9" type="ORF">Q8X39_07925</name>
</gene>
<keyword evidence="5 6" id="KW-0408">Iron</keyword>
<dbReference type="Gene3D" id="1.10.760.10">
    <property type="entry name" value="Cytochrome c-like domain"/>
    <property type="match status" value="1"/>
</dbReference>
<keyword evidence="3 6" id="KW-0479">Metal-binding</keyword>
<evidence type="ECO:0000256" key="5">
    <source>
        <dbReference type="ARBA" id="ARBA00023004"/>
    </source>
</evidence>
<evidence type="ECO:0000256" key="6">
    <source>
        <dbReference type="PROSITE-ProRule" id="PRU00433"/>
    </source>
</evidence>
<dbReference type="InterPro" id="IPR028081">
    <property type="entry name" value="Leu-bd"/>
</dbReference>
<dbReference type="InterPro" id="IPR009056">
    <property type="entry name" value="Cyt_c-like_dom"/>
</dbReference>
<accession>A0ABT9G240</accession>
<dbReference type="SUPFAM" id="SSF46626">
    <property type="entry name" value="Cytochrome c"/>
    <property type="match status" value="1"/>
</dbReference>
<name>A0ABT9G240_LEPDI</name>
<evidence type="ECO:0000256" key="4">
    <source>
        <dbReference type="ARBA" id="ARBA00022729"/>
    </source>
</evidence>
<keyword evidence="10" id="KW-1185">Reference proteome</keyword>
<organism evidence="9 10">
    <name type="scientific">Leptothrix discophora</name>
    <dbReference type="NCBI Taxonomy" id="89"/>
    <lineage>
        <taxon>Bacteria</taxon>
        <taxon>Pseudomonadati</taxon>
        <taxon>Pseudomonadota</taxon>
        <taxon>Betaproteobacteria</taxon>
        <taxon>Burkholderiales</taxon>
        <taxon>Sphaerotilaceae</taxon>
        <taxon>Leptothrix</taxon>
    </lineage>
</organism>
<comment type="similarity">
    <text evidence="1">Belongs to the leucine-binding protein family.</text>
</comment>
<dbReference type="InterPro" id="IPR028082">
    <property type="entry name" value="Peripla_BP_I"/>
</dbReference>
<dbReference type="SUPFAM" id="SSF53822">
    <property type="entry name" value="Periplasmic binding protein-like I"/>
    <property type="match status" value="1"/>
</dbReference>
<feature type="signal peptide" evidence="7">
    <location>
        <begin position="1"/>
        <end position="28"/>
    </location>
</feature>
<dbReference type="RefSeq" id="WP_305749109.1">
    <property type="nucleotide sequence ID" value="NZ_JAUZEE010000003.1"/>
</dbReference>
<dbReference type="PANTHER" id="PTHR47235">
    <property type="entry name" value="BLR6548 PROTEIN"/>
    <property type="match status" value="1"/>
</dbReference>
<evidence type="ECO:0000313" key="10">
    <source>
        <dbReference type="Proteomes" id="UP001235760"/>
    </source>
</evidence>
<evidence type="ECO:0000256" key="1">
    <source>
        <dbReference type="ARBA" id="ARBA00010062"/>
    </source>
</evidence>
<dbReference type="Gene3D" id="3.40.50.2300">
    <property type="match status" value="2"/>
</dbReference>